<dbReference type="InterPro" id="IPR045807">
    <property type="entry name" value="BAMBI_N"/>
</dbReference>
<keyword evidence="2" id="KW-0732">Signal</keyword>
<dbReference type="InterPro" id="IPR045806">
    <property type="entry name" value="BAMBI_C"/>
</dbReference>
<evidence type="ECO:0000313" key="6">
    <source>
        <dbReference type="EMBL" id="KAL0883374.1"/>
    </source>
</evidence>
<keyword evidence="7" id="KW-1185">Reference proteome</keyword>
<dbReference type="Pfam" id="PF06211">
    <property type="entry name" value="BAMBI"/>
    <property type="match status" value="1"/>
</dbReference>
<evidence type="ECO:0000259" key="4">
    <source>
        <dbReference type="Pfam" id="PF19337"/>
    </source>
</evidence>
<feature type="domain" description="BMP and activin membrane-bound inhibitor C-terminal" evidence="4">
    <location>
        <begin position="153"/>
        <end position="196"/>
    </location>
</feature>
<dbReference type="EMBL" id="JBEUOH010000009">
    <property type="protein sequence ID" value="KAL0883374.1"/>
    <property type="molecule type" value="Genomic_DNA"/>
</dbReference>
<protein>
    <recommendedName>
        <fullName evidence="9">BMP and activin membrane-bound inhibitor homolog</fullName>
    </recommendedName>
</protein>
<keyword evidence="1" id="KW-1133">Transmembrane helix</keyword>
<sequence>MAVVNFGVCLVLVLYQLSAAYSDEASSESTDLGNTESKRASVKEGVRCYCNTAECVTTGYMCRSPHGGGCYSELVAPRRTHHARHGCLHHLADTEKEALSHCQNSPVAGGPPPSPEHSLLLCCFRDMCNHEDSPLSTARFNATGSDADGNAVASERGASYNGEVWFKAATIAVPVCGALILFLLVAVAVRLLKADALLHADRKLRGGYMSPLAQHTSEDVKKIWVGAPSAPLLVAPGGCLVAVERAQLVDAQCQQFCDIQR</sequence>
<dbReference type="Pfam" id="PF19337">
    <property type="entry name" value="BAMBI_C"/>
    <property type="match status" value="1"/>
</dbReference>
<dbReference type="Gene3D" id="2.10.60.10">
    <property type="entry name" value="CD59"/>
    <property type="match status" value="1"/>
</dbReference>
<reference evidence="7 8" key="1">
    <citation type="submission" date="2024-06" db="EMBL/GenBank/DDBJ databases">
        <title>A chromosome-level genome assembly of beet webworm, Loxostege sticticalis.</title>
        <authorList>
            <person name="Zhang Y."/>
        </authorList>
    </citation>
    <scope>NUCLEOTIDE SEQUENCE [LARGE SCALE GENOMIC DNA]</scope>
    <source>
        <strain evidence="6">AQ026</strain>
        <strain evidence="5">AQ028</strain>
        <tissue evidence="5">Male pupae</tissue>
        <tissue evidence="6">Whole body</tissue>
    </source>
</reference>
<evidence type="ECO:0000256" key="2">
    <source>
        <dbReference type="SAM" id="SignalP"/>
    </source>
</evidence>
<dbReference type="CDD" id="cd23576">
    <property type="entry name" value="TFP_LU_ECD_BAMBI"/>
    <property type="match status" value="1"/>
</dbReference>
<evidence type="ECO:0008006" key="9">
    <source>
        <dbReference type="Google" id="ProtNLM"/>
    </source>
</evidence>
<keyword evidence="1" id="KW-0812">Transmembrane</keyword>
<comment type="caution">
    <text evidence="5">The sequence shown here is derived from an EMBL/GenBank/DDBJ whole genome shotgun (WGS) entry which is preliminary data.</text>
</comment>
<dbReference type="Proteomes" id="UP001549921">
    <property type="component" value="Unassembled WGS sequence"/>
</dbReference>
<evidence type="ECO:0000313" key="7">
    <source>
        <dbReference type="Proteomes" id="UP001549920"/>
    </source>
</evidence>
<dbReference type="Proteomes" id="UP001549920">
    <property type="component" value="Unassembled WGS sequence"/>
</dbReference>
<feature type="domain" description="BMP and activin membrane-bound inhibitor N-terminal" evidence="3">
    <location>
        <begin position="43"/>
        <end position="130"/>
    </location>
</feature>
<evidence type="ECO:0000259" key="3">
    <source>
        <dbReference type="Pfam" id="PF06211"/>
    </source>
</evidence>
<gene>
    <name evidence="6" type="ORF">ABMA27_016773</name>
    <name evidence="5" type="ORF">ABMA28_017037</name>
</gene>
<evidence type="ECO:0000256" key="1">
    <source>
        <dbReference type="SAM" id="Phobius"/>
    </source>
</evidence>
<evidence type="ECO:0000313" key="5">
    <source>
        <dbReference type="EMBL" id="KAL0839050.1"/>
    </source>
</evidence>
<keyword evidence="1" id="KW-0472">Membrane</keyword>
<dbReference type="SUPFAM" id="SSF57302">
    <property type="entry name" value="Snake toxin-like"/>
    <property type="match status" value="1"/>
</dbReference>
<feature type="signal peptide" evidence="2">
    <location>
        <begin position="1"/>
        <end position="20"/>
    </location>
</feature>
<accession>A0ABD0T773</accession>
<feature type="chain" id="PRO_5044722890" description="BMP and activin membrane-bound inhibitor homolog" evidence="2">
    <location>
        <begin position="21"/>
        <end position="261"/>
    </location>
</feature>
<dbReference type="AlphaFoldDB" id="A0ABD0T773"/>
<dbReference type="EMBL" id="JBEDNZ010000009">
    <property type="protein sequence ID" value="KAL0839050.1"/>
    <property type="molecule type" value="Genomic_DNA"/>
</dbReference>
<organism evidence="5 8">
    <name type="scientific">Loxostege sticticalis</name>
    <name type="common">Beet webworm moth</name>
    <dbReference type="NCBI Taxonomy" id="481309"/>
    <lineage>
        <taxon>Eukaryota</taxon>
        <taxon>Metazoa</taxon>
        <taxon>Ecdysozoa</taxon>
        <taxon>Arthropoda</taxon>
        <taxon>Hexapoda</taxon>
        <taxon>Insecta</taxon>
        <taxon>Pterygota</taxon>
        <taxon>Neoptera</taxon>
        <taxon>Endopterygota</taxon>
        <taxon>Lepidoptera</taxon>
        <taxon>Glossata</taxon>
        <taxon>Ditrysia</taxon>
        <taxon>Pyraloidea</taxon>
        <taxon>Crambidae</taxon>
        <taxon>Pyraustinae</taxon>
        <taxon>Loxostege</taxon>
    </lineage>
</organism>
<feature type="transmembrane region" description="Helical" evidence="1">
    <location>
        <begin position="171"/>
        <end position="192"/>
    </location>
</feature>
<name>A0ABD0T773_LOXSC</name>
<evidence type="ECO:0000313" key="8">
    <source>
        <dbReference type="Proteomes" id="UP001549921"/>
    </source>
</evidence>
<proteinExistence type="predicted"/>
<dbReference type="InterPro" id="IPR045860">
    <property type="entry name" value="Snake_toxin-like_sf"/>
</dbReference>